<dbReference type="InterPro" id="IPR050109">
    <property type="entry name" value="HTH-type_TetR-like_transc_reg"/>
</dbReference>
<dbReference type="SUPFAM" id="SSF46689">
    <property type="entry name" value="Homeodomain-like"/>
    <property type="match status" value="1"/>
</dbReference>
<evidence type="ECO:0000313" key="4">
    <source>
        <dbReference type="EMBL" id="GAA1992349.1"/>
    </source>
</evidence>
<evidence type="ECO:0000313" key="5">
    <source>
        <dbReference type="Proteomes" id="UP001501116"/>
    </source>
</evidence>
<dbReference type="InterPro" id="IPR041678">
    <property type="entry name" value="TetR_C_16"/>
</dbReference>
<keyword evidence="1 2" id="KW-0238">DNA-binding</keyword>
<dbReference type="SUPFAM" id="SSF48498">
    <property type="entry name" value="Tetracyclin repressor-like, C-terminal domain"/>
    <property type="match status" value="1"/>
</dbReference>
<gene>
    <name evidence="4" type="ORF">GCM10009754_84090</name>
</gene>
<dbReference type="Pfam" id="PF17920">
    <property type="entry name" value="TetR_C_16"/>
    <property type="match status" value="1"/>
</dbReference>
<protein>
    <submittedName>
        <fullName evidence="4">TetR family transcriptional regulator</fullName>
    </submittedName>
</protein>
<dbReference type="InterPro" id="IPR036271">
    <property type="entry name" value="Tet_transcr_reg_TetR-rel_C_sf"/>
</dbReference>
<evidence type="ECO:0000256" key="2">
    <source>
        <dbReference type="PROSITE-ProRule" id="PRU00335"/>
    </source>
</evidence>
<dbReference type="Proteomes" id="UP001501116">
    <property type="component" value="Unassembled WGS sequence"/>
</dbReference>
<accession>A0ABP5E6F0</accession>
<evidence type="ECO:0000256" key="1">
    <source>
        <dbReference type="ARBA" id="ARBA00023125"/>
    </source>
</evidence>
<sequence>MNTENEPAKRRGRRPGGQDTRTALIEAARTVFRESGYEGATVRTIATRAGVDAAMVNHWFGSKENLFAQAVLQLPFDPQELIATLLEGEVEHLGERIVRTFLTRWDETEGGVFPALVRSVAGHEQAGDVLKDFFLKQVFSRIVAKLNVDDKEFRATLCASQLIGMGMVRYVARFEPFATTDIETVVAAVAPNLQRYITGEIS</sequence>
<feature type="DNA-binding region" description="H-T-H motif" evidence="2">
    <location>
        <begin position="41"/>
        <end position="60"/>
    </location>
</feature>
<dbReference type="Pfam" id="PF00440">
    <property type="entry name" value="TetR_N"/>
    <property type="match status" value="1"/>
</dbReference>
<reference evidence="5" key="1">
    <citation type="journal article" date="2019" name="Int. J. Syst. Evol. Microbiol.">
        <title>The Global Catalogue of Microorganisms (GCM) 10K type strain sequencing project: providing services to taxonomists for standard genome sequencing and annotation.</title>
        <authorList>
            <consortium name="The Broad Institute Genomics Platform"/>
            <consortium name="The Broad Institute Genome Sequencing Center for Infectious Disease"/>
            <person name="Wu L."/>
            <person name="Ma J."/>
        </authorList>
    </citation>
    <scope>NUCLEOTIDE SEQUENCE [LARGE SCALE GENOMIC DNA]</scope>
    <source>
        <strain evidence="5">JCM 14545</strain>
    </source>
</reference>
<dbReference type="EMBL" id="BAAANN010000064">
    <property type="protein sequence ID" value="GAA1992349.1"/>
    <property type="molecule type" value="Genomic_DNA"/>
</dbReference>
<dbReference type="InterPro" id="IPR001647">
    <property type="entry name" value="HTH_TetR"/>
</dbReference>
<name>A0ABP5E6F0_9PSEU</name>
<comment type="caution">
    <text evidence="4">The sequence shown here is derived from an EMBL/GenBank/DDBJ whole genome shotgun (WGS) entry which is preliminary data.</text>
</comment>
<dbReference type="Gene3D" id="1.10.10.60">
    <property type="entry name" value="Homeodomain-like"/>
    <property type="match status" value="1"/>
</dbReference>
<organism evidence="4 5">
    <name type="scientific">Amycolatopsis minnesotensis</name>
    <dbReference type="NCBI Taxonomy" id="337894"/>
    <lineage>
        <taxon>Bacteria</taxon>
        <taxon>Bacillati</taxon>
        <taxon>Actinomycetota</taxon>
        <taxon>Actinomycetes</taxon>
        <taxon>Pseudonocardiales</taxon>
        <taxon>Pseudonocardiaceae</taxon>
        <taxon>Amycolatopsis</taxon>
    </lineage>
</organism>
<dbReference type="PANTHER" id="PTHR30055">
    <property type="entry name" value="HTH-TYPE TRANSCRIPTIONAL REGULATOR RUTR"/>
    <property type="match status" value="1"/>
</dbReference>
<feature type="domain" description="HTH tetR-type" evidence="3">
    <location>
        <begin position="18"/>
        <end position="78"/>
    </location>
</feature>
<dbReference type="InterPro" id="IPR009057">
    <property type="entry name" value="Homeodomain-like_sf"/>
</dbReference>
<dbReference type="Gene3D" id="1.10.357.10">
    <property type="entry name" value="Tetracycline Repressor, domain 2"/>
    <property type="match status" value="1"/>
</dbReference>
<keyword evidence="5" id="KW-1185">Reference proteome</keyword>
<proteinExistence type="predicted"/>
<dbReference type="RefSeq" id="WP_344431581.1">
    <property type="nucleotide sequence ID" value="NZ_BAAANN010000064.1"/>
</dbReference>
<dbReference type="PANTHER" id="PTHR30055:SF235">
    <property type="entry name" value="TRANSCRIPTIONAL REGULATORY PROTEIN"/>
    <property type="match status" value="1"/>
</dbReference>
<dbReference type="PRINTS" id="PR00455">
    <property type="entry name" value="HTHTETR"/>
</dbReference>
<dbReference type="PROSITE" id="PS50977">
    <property type="entry name" value="HTH_TETR_2"/>
    <property type="match status" value="1"/>
</dbReference>
<evidence type="ECO:0000259" key="3">
    <source>
        <dbReference type="PROSITE" id="PS50977"/>
    </source>
</evidence>